<organism evidence="1 2">
    <name type="scientific">Macrosiphum euphorbiae</name>
    <name type="common">potato aphid</name>
    <dbReference type="NCBI Taxonomy" id="13131"/>
    <lineage>
        <taxon>Eukaryota</taxon>
        <taxon>Metazoa</taxon>
        <taxon>Ecdysozoa</taxon>
        <taxon>Arthropoda</taxon>
        <taxon>Hexapoda</taxon>
        <taxon>Insecta</taxon>
        <taxon>Pterygota</taxon>
        <taxon>Neoptera</taxon>
        <taxon>Paraneoptera</taxon>
        <taxon>Hemiptera</taxon>
        <taxon>Sternorrhyncha</taxon>
        <taxon>Aphidomorpha</taxon>
        <taxon>Aphidoidea</taxon>
        <taxon>Aphididae</taxon>
        <taxon>Macrosiphini</taxon>
        <taxon>Macrosiphum</taxon>
    </lineage>
</organism>
<reference evidence="1 2" key="1">
    <citation type="submission" date="2023-01" db="EMBL/GenBank/DDBJ databases">
        <authorList>
            <person name="Whitehead M."/>
        </authorList>
    </citation>
    <scope>NUCLEOTIDE SEQUENCE [LARGE SCALE GENOMIC DNA]</scope>
</reference>
<dbReference type="EMBL" id="CARXXK010001033">
    <property type="protein sequence ID" value="CAI6372475.1"/>
    <property type="molecule type" value="Genomic_DNA"/>
</dbReference>
<evidence type="ECO:0000313" key="2">
    <source>
        <dbReference type="Proteomes" id="UP001160148"/>
    </source>
</evidence>
<name>A0AAV0XV89_9HEMI</name>
<accession>A0AAV0XV89</accession>
<sequence length="104" mass="11777">MLLSARRAQNNLDIHHGIRTELQGSNFKYCDIIKHECPVTSPWTMDIDINLKLSYLPKSETTPNIYKSELQSILEGYQDHILFFTDGSKTEAGVGAAVTFCETR</sequence>
<dbReference type="Proteomes" id="UP001160148">
    <property type="component" value="Unassembled WGS sequence"/>
</dbReference>
<keyword evidence="2" id="KW-1185">Reference proteome</keyword>
<gene>
    <name evidence="1" type="ORF">MEUPH1_LOCUS26335</name>
</gene>
<protein>
    <submittedName>
        <fullName evidence="1">Uncharacterized protein</fullName>
    </submittedName>
</protein>
<proteinExistence type="predicted"/>
<dbReference type="AlphaFoldDB" id="A0AAV0XV89"/>
<comment type="caution">
    <text evidence="1">The sequence shown here is derived from an EMBL/GenBank/DDBJ whole genome shotgun (WGS) entry which is preliminary data.</text>
</comment>
<evidence type="ECO:0000313" key="1">
    <source>
        <dbReference type="EMBL" id="CAI6372475.1"/>
    </source>
</evidence>